<accession>A0A3A6REX5</accession>
<name>A0A3A6REX5_9VIBR</name>
<evidence type="ECO:0000313" key="3">
    <source>
        <dbReference type="Proteomes" id="UP000273252"/>
    </source>
</evidence>
<protein>
    <submittedName>
        <fullName evidence="2">Uncharacterized protein</fullName>
    </submittedName>
</protein>
<keyword evidence="3" id="KW-1185">Reference proteome</keyword>
<keyword evidence="1" id="KW-1133">Transmembrane helix</keyword>
<dbReference type="EMBL" id="QVMU01000001">
    <property type="protein sequence ID" value="RJX75231.1"/>
    <property type="molecule type" value="Genomic_DNA"/>
</dbReference>
<comment type="caution">
    <text evidence="2">The sequence shown here is derived from an EMBL/GenBank/DDBJ whole genome shotgun (WGS) entry which is preliminary data.</text>
</comment>
<dbReference type="Proteomes" id="UP000273252">
    <property type="component" value="Unassembled WGS sequence"/>
</dbReference>
<organism evidence="2 3">
    <name type="scientific">Vibrio sinensis</name>
    <dbReference type="NCBI Taxonomy" id="2302434"/>
    <lineage>
        <taxon>Bacteria</taxon>
        <taxon>Pseudomonadati</taxon>
        <taxon>Pseudomonadota</taxon>
        <taxon>Gammaproteobacteria</taxon>
        <taxon>Vibrionales</taxon>
        <taxon>Vibrionaceae</taxon>
        <taxon>Vibrio</taxon>
    </lineage>
</organism>
<feature type="transmembrane region" description="Helical" evidence="1">
    <location>
        <begin position="145"/>
        <end position="166"/>
    </location>
</feature>
<feature type="transmembrane region" description="Helical" evidence="1">
    <location>
        <begin position="102"/>
        <end position="125"/>
    </location>
</feature>
<dbReference type="RefSeq" id="WP_120028987.1">
    <property type="nucleotide sequence ID" value="NZ_QVMU01000001.1"/>
</dbReference>
<dbReference type="AlphaFoldDB" id="A0A3A6REX5"/>
<evidence type="ECO:0000313" key="2">
    <source>
        <dbReference type="EMBL" id="RJX75231.1"/>
    </source>
</evidence>
<feature type="transmembrane region" description="Helical" evidence="1">
    <location>
        <begin position="12"/>
        <end position="30"/>
    </location>
</feature>
<reference evidence="2 3" key="1">
    <citation type="submission" date="2018-08" db="EMBL/GenBank/DDBJ databases">
        <title>Vibrio isolated from the Eastern China Marginal Seas.</title>
        <authorList>
            <person name="Li Y."/>
        </authorList>
    </citation>
    <scope>NUCLEOTIDE SEQUENCE [LARGE SCALE GENOMIC DNA]</scope>
    <source>
        <strain evidence="2 3">BEI233</strain>
    </source>
</reference>
<proteinExistence type="predicted"/>
<keyword evidence="1" id="KW-0812">Transmembrane</keyword>
<evidence type="ECO:0000256" key="1">
    <source>
        <dbReference type="SAM" id="Phobius"/>
    </source>
</evidence>
<sequence length="215" mass="24875">MFSSLSRVVCGLVAGAIFGFVSPYLLFLYLDATGVDVVAHRLRSYFFNYHVDLFYPALTAVVGSWFWLAIRLKTFRREKYYLSKRLNGLESFYHSKAVFSPVVVPIMALPFVILVISHLLIPVLPMRADRALMYGGTIFGRWDDYLNDAVAISGLVLICIWSYLFHLMVRSMGYYGRLFMAVGVYFMFSASHTYLVTLYFDSFYWFLSEFSLSRF</sequence>
<feature type="transmembrane region" description="Helical" evidence="1">
    <location>
        <begin position="178"/>
        <end position="200"/>
    </location>
</feature>
<keyword evidence="1" id="KW-0472">Membrane</keyword>
<feature type="transmembrane region" description="Helical" evidence="1">
    <location>
        <begin position="53"/>
        <end position="70"/>
    </location>
</feature>
<gene>
    <name evidence="2" type="ORF">DZ860_00660</name>
</gene>